<dbReference type="SMART" id="SM00255">
    <property type="entry name" value="TIR"/>
    <property type="match status" value="1"/>
</dbReference>
<dbReference type="OrthoDB" id="989456at2759"/>
<dbReference type="InterPro" id="IPR000157">
    <property type="entry name" value="TIR_dom"/>
</dbReference>
<dbReference type="GO" id="GO:0007165">
    <property type="term" value="P:signal transduction"/>
    <property type="evidence" value="ECO:0007669"/>
    <property type="project" value="InterPro"/>
</dbReference>
<dbReference type="KEGG" id="dzi:111314610"/>
<evidence type="ECO:0000256" key="2">
    <source>
        <dbReference type="ARBA" id="ARBA00022801"/>
    </source>
</evidence>
<proteinExistence type="predicted"/>
<dbReference type="Gene3D" id="3.40.50.10140">
    <property type="entry name" value="Toll/interleukin-1 receptor homology (TIR) domain"/>
    <property type="match status" value="1"/>
</dbReference>
<keyword evidence="3" id="KW-0520">NAD</keyword>
<dbReference type="PANTHER" id="PTHR32009:SF39">
    <property type="entry name" value="TIR DOMAIN-CONTAINING PROTEIN"/>
    <property type="match status" value="1"/>
</dbReference>
<evidence type="ECO:0000313" key="7">
    <source>
        <dbReference type="RefSeq" id="XP_022771866.1"/>
    </source>
</evidence>
<evidence type="ECO:0000259" key="5">
    <source>
        <dbReference type="PROSITE" id="PS50104"/>
    </source>
</evidence>
<name>A0A6P6B4L7_DURZI</name>
<keyword evidence="2" id="KW-0378">Hydrolase</keyword>
<dbReference type="PROSITE" id="PS50104">
    <property type="entry name" value="TIR"/>
    <property type="match status" value="1"/>
</dbReference>
<feature type="domain" description="TIR" evidence="5">
    <location>
        <begin position="14"/>
        <end position="180"/>
    </location>
</feature>
<sequence>MAFSSSASAFLTQAKHHVFLSFRGEDTRNTFLSHLYEALKGKGIGAYADFKELPRGEEISSALLEAIEKSMISVIVFSQKYATSSWCLDELSKIMECRDSRGQLVVPIFYHVNPSDVRKLKGSFEEAFVDHERNRIDKVKGWRLALTKAAGLSGWSIAGDKLSVCFSCSKLLALNWLIFF</sequence>
<dbReference type="PANTHER" id="PTHR32009">
    <property type="entry name" value="TMV RESISTANCE PROTEIN N-LIKE"/>
    <property type="match status" value="1"/>
</dbReference>
<protein>
    <recommendedName>
        <fullName evidence="1">ADP-ribosyl cyclase/cyclic ADP-ribose hydrolase</fullName>
        <ecNumber evidence="1">3.2.2.6</ecNumber>
    </recommendedName>
</protein>
<dbReference type="EC" id="3.2.2.6" evidence="1"/>
<dbReference type="RefSeq" id="XP_022771866.1">
    <property type="nucleotide sequence ID" value="XM_022916131.1"/>
</dbReference>
<dbReference type="SUPFAM" id="SSF52200">
    <property type="entry name" value="Toll/Interleukin receptor TIR domain"/>
    <property type="match status" value="1"/>
</dbReference>
<dbReference type="FunFam" id="3.40.50.10140:FF:000007">
    <property type="entry name" value="Disease resistance protein (TIR-NBS-LRR class)"/>
    <property type="match status" value="1"/>
</dbReference>
<gene>
    <name evidence="7" type="primary">LOC111314610</name>
</gene>
<dbReference type="AlphaFoldDB" id="A0A6P6B4L7"/>
<keyword evidence="6" id="KW-1185">Reference proteome</keyword>
<organism evidence="6 7">
    <name type="scientific">Durio zibethinus</name>
    <name type="common">Durian</name>
    <dbReference type="NCBI Taxonomy" id="66656"/>
    <lineage>
        <taxon>Eukaryota</taxon>
        <taxon>Viridiplantae</taxon>
        <taxon>Streptophyta</taxon>
        <taxon>Embryophyta</taxon>
        <taxon>Tracheophyta</taxon>
        <taxon>Spermatophyta</taxon>
        <taxon>Magnoliopsida</taxon>
        <taxon>eudicotyledons</taxon>
        <taxon>Gunneridae</taxon>
        <taxon>Pentapetalae</taxon>
        <taxon>rosids</taxon>
        <taxon>malvids</taxon>
        <taxon>Malvales</taxon>
        <taxon>Malvaceae</taxon>
        <taxon>Helicteroideae</taxon>
        <taxon>Durio</taxon>
    </lineage>
</organism>
<evidence type="ECO:0000313" key="6">
    <source>
        <dbReference type="Proteomes" id="UP000515121"/>
    </source>
</evidence>
<comment type="catalytic activity">
    <reaction evidence="4">
        <text>NAD(+) + H2O = ADP-D-ribose + nicotinamide + H(+)</text>
        <dbReference type="Rhea" id="RHEA:16301"/>
        <dbReference type="ChEBI" id="CHEBI:15377"/>
        <dbReference type="ChEBI" id="CHEBI:15378"/>
        <dbReference type="ChEBI" id="CHEBI:17154"/>
        <dbReference type="ChEBI" id="CHEBI:57540"/>
        <dbReference type="ChEBI" id="CHEBI:57967"/>
        <dbReference type="EC" id="3.2.2.6"/>
    </reaction>
    <physiologicalReaction direction="left-to-right" evidence="4">
        <dbReference type="Rhea" id="RHEA:16302"/>
    </physiologicalReaction>
</comment>
<evidence type="ECO:0000256" key="3">
    <source>
        <dbReference type="ARBA" id="ARBA00023027"/>
    </source>
</evidence>
<reference evidence="7" key="1">
    <citation type="submission" date="2025-08" db="UniProtKB">
        <authorList>
            <consortium name="RefSeq"/>
        </authorList>
    </citation>
    <scope>IDENTIFICATION</scope>
    <source>
        <tissue evidence="7">Fruit stalk</tissue>
    </source>
</reference>
<dbReference type="Pfam" id="PF01582">
    <property type="entry name" value="TIR"/>
    <property type="match status" value="1"/>
</dbReference>
<evidence type="ECO:0000256" key="4">
    <source>
        <dbReference type="ARBA" id="ARBA00047304"/>
    </source>
</evidence>
<accession>A0A6P6B4L7</accession>
<dbReference type="GeneID" id="111314610"/>
<evidence type="ECO:0000256" key="1">
    <source>
        <dbReference type="ARBA" id="ARBA00011982"/>
    </source>
</evidence>
<dbReference type="InterPro" id="IPR035897">
    <property type="entry name" value="Toll_tir_struct_dom_sf"/>
</dbReference>
<dbReference type="Proteomes" id="UP000515121">
    <property type="component" value="Unplaced"/>
</dbReference>
<dbReference type="GO" id="GO:0061809">
    <property type="term" value="F:NAD+ nucleosidase activity, cyclic ADP-ribose generating"/>
    <property type="evidence" value="ECO:0007669"/>
    <property type="project" value="UniProtKB-EC"/>
</dbReference>